<sequence>MGRKLLDAQAKAANRRAALQRYANKNREGLREAARARMERLRSVEGVLESRRKARASAEAYREKNRAKIRAADAARRERKRAAAEATEQRRRIRSAAARRERRAADEAANTRAAAAASVPRPRLSRFCIQEKGASSNQQPPLTITTVFAFASVLAFATVLAVTTVLTSGCRDTGARRREARAGRSPLAKKRIARTRASLCSLGLADKRCRMLRRCGLEDDNGEDSDADLPLGMCGCDNTMCFKIHKNESFKRLDWKRFHLEYPDC</sequence>
<keyword evidence="2" id="KW-0812">Transmembrane</keyword>
<keyword evidence="2" id="KW-0472">Membrane</keyword>
<gene>
    <name evidence="3" type="ORF">C8F04DRAFT_1270014</name>
</gene>
<feature type="compositionally biased region" description="Basic and acidic residues" evidence="1">
    <location>
        <begin position="71"/>
        <end position="90"/>
    </location>
</feature>
<dbReference type="EMBL" id="JARJCM010000165">
    <property type="protein sequence ID" value="KAJ7024744.1"/>
    <property type="molecule type" value="Genomic_DNA"/>
</dbReference>
<comment type="caution">
    <text evidence="3">The sequence shown here is derived from an EMBL/GenBank/DDBJ whole genome shotgun (WGS) entry which is preliminary data.</text>
</comment>
<proteinExistence type="predicted"/>
<reference evidence="3" key="1">
    <citation type="submission" date="2023-03" db="EMBL/GenBank/DDBJ databases">
        <title>Massive genome expansion in bonnet fungi (Mycena s.s.) driven by repeated elements and novel gene families across ecological guilds.</title>
        <authorList>
            <consortium name="Lawrence Berkeley National Laboratory"/>
            <person name="Harder C.B."/>
            <person name="Miyauchi S."/>
            <person name="Viragh M."/>
            <person name="Kuo A."/>
            <person name="Thoen E."/>
            <person name="Andreopoulos B."/>
            <person name="Lu D."/>
            <person name="Skrede I."/>
            <person name="Drula E."/>
            <person name="Henrissat B."/>
            <person name="Morin E."/>
            <person name="Kohler A."/>
            <person name="Barry K."/>
            <person name="LaButti K."/>
            <person name="Morin E."/>
            <person name="Salamov A."/>
            <person name="Lipzen A."/>
            <person name="Mereny Z."/>
            <person name="Hegedus B."/>
            <person name="Baldrian P."/>
            <person name="Stursova M."/>
            <person name="Weitz H."/>
            <person name="Taylor A."/>
            <person name="Grigoriev I.V."/>
            <person name="Nagy L.G."/>
            <person name="Martin F."/>
            <person name="Kauserud H."/>
        </authorList>
    </citation>
    <scope>NUCLEOTIDE SEQUENCE</scope>
    <source>
        <strain evidence="3">CBHHK200</strain>
    </source>
</reference>
<organism evidence="3 4">
    <name type="scientific">Mycena alexandri</name>
    <dbReference type="NCBI Taxonomy" id="1745969"/>
    <lineage>
        <taxon>Eukaryota</taxon>
        <taxon>Fungi</taxon>
        <taxon>Dikarya</taxon>
        <taxon>Basidiomycota</taxon>
        <taxon>Agaricomycotina</taxon>
        <taxon>Agaricomycetes</taxon>
        <taxon>Agaricomycetidae</taxon>
        <taxon>Agaricales</taxon>
        <taxon>Marasmiineae</taxon>
        <taxon>Mycenaceae</taxon>
        <taxon>Mycena</taxon>
    </lineage>
</organism>
<feature type="transmembrane region" description="Helical" evidence="2">
    <location>
        <begin position="147"/>
        <end position="168"/>
    </location>
</feature>
<keyword evidence="4" id="KW-1185">Reference proteome</keyword>
<evidence type="ECO:0000256" key="1">
    <source>
        <dbReference type="SAM" id="MobiDB-lite"/>
    </source>
</evidence>
<keyword evidence="2" id="KW-1133">Transmembrane helix</keyword>
<name>A0AAD6WXF0_9AGAR</name>
<dbReference type="Proteomes" id="UP001218188">
    <property type="component" value="Unassembled WGS sequence"/>
</dbReference>
<evidence type="ECO:0000313" key="3">
    <source>
        <dbReference type="EMBL" id="KAJ7024744.1"/>
    </source>
</evidence>
<protein>
    <submittedName>
        <fullName evidence="3">Uncharacterized protein</fullName>
    </submittedName>
</protein>
<feature type="compositionally biased region" description="Low complexity" evidence="1">
    <location>
        <begin position="107"/>
        <end position="117"/>
    </location>
</feature>
<feature type="region of interest" description="Disordered" evidence="1">
    <location>
        <begin position="71"/>
        <end position="117"/>
    </location>
</feature>
<dbReference type="AlphaFoldDB" id="A0AAD6WXF0"/>
<evidence type="ECO:0000313" key="4">
    <source>
        <dbReference type="Proteomes" id="UP001218188"/>
    </source>
</evidence>
<accession>A0AAD6WXF0</accession>
<evidence type="ECO:0000256" key="2">
    <source>
        <dbReference type="SAM" id="Phobius"/>
    </source>
</evidence>